<dbReference type="InterPro" id="IPR036291">
    <property type="entry name" value="NAD(P)-bd_dom_sf"/>
</dbReference>
<keyword evidence="3" id="KW-0134">Cell wall</keyword>
<dbReference type="RefSeq" id="WP_033236804.1">
    <property type="nucleotide sequence ID" value="NZ_CEDU01000016.1"/>
</dbReference>
<evidence type="ECO:0000256" key="1">
    <source>
        <dbReference type="ARBA" id="ARBA00004191"/>
    </source>
</evidence>
<dbReference type="InterPro" id="IPR050259">
    <property type="entry name" value="SDR"/>
</dbReference>
<evidence type="ECO:0000313" key="7">
    <source>
        <dbReference type="EMBL" id="MDV6270489.1"/>
    </source>
</evidence>
<evidence type="ECO:0000256" key="5">
    <source>
        <dbReference type="ARBA" id="ARBA00047400"/>
    </source>
</evidence>
<dbReference type="Proteomes" id="UP001185927">
    <property type="component" value="Unassembled WGS sequence"/>
</dbReference>
<comment type="similarity">
    <text evidence="2">Belongs to the short-chain dehydrogenases/reductases (SDR) family.</text>
</comment>
<accession>A0ABU4C2F9</accession>
<dbReference type="SMART" id="SM00822">
    <property type="entry name" value="PKS_KR"/>
    <property type="match status" value="1"/>
</dbReference>
<evidence type="ECO:0000256" key="3">
    <source>
        <dbReference type="ARBA" id="ARBA00022512"/>
    </source>
</evidence>
<dbReference type="PRINTS" id="PR00080">
    <property type="entry name" value="SDRFAMILY"/>
</dbReference>
<gene>
    <name evidence="7" type="ORF">R3Q16_28055</name>
</gene>
<dbReference type="PROSITE" id="PS00061">
    <property type="entry name" value="ADH_SHORT"/>
    <property type="match status" value="1"/>
</dbReference>
<dbReference type="PRINTS" id="PR00081">
    <property type="entry name" value="GDHRDH"/>
</dbReference>
<name>A0ABU4C2F9_RHOGO</name>
<evidence type="ECO:0000313" key="8">
    <source>
        <dbReference type="Proteomes" id="UP001185927"/>
    </source>
</evidence>
<feature type="domain" description="Ketoreductase" evidence="6">
    <location>
        <begin position="3"/>
        <end position="182"/>
    </location>
</feature>
<keyword evidence="8" id="KW-1185">Reference proteome</keyword>
<evidence type="ECO:0000256" key="4">
    <source>
        <dbReference type="ARBA" id="ARBA00040781"/>
    </source>
</evidence>
<evidence type="ECO:0000259" key="6">
    <source>
        <dbReference type="SMART" id="SM00822"/>
    </source>
</evidence>
<dbReference type="Gene3D" id="3.40.50.720">
    <property type="entry name" value="NAD(P)-binding Rossmann-like Domain"/>
    <property type="match status" value="1"/>
</dbReference>
<comment type="caution">
    <text evidence="7">The sequence shown here is derived from an EMBL/GenBank/DDBJ whole genome shotgun (WGS) entry which is preliminary data.</text>
</comment>
<protein>
    <recommendedName>
        <fullName evidence="4">3-oxoacyl-[acyl-carrier-protein] reductase MabA</fullName>
    </recommendedName>
</protein>
<dbReference type="InterPro" id="IPR002347">
    <property type="entry name" value="SDR_fam"/>
</dbReference>
<dbReference type="Pfam" id="PF13561">
    <property type="entry name" value="adh_short_C2"/>
    <property type="match status" value="1"/>
</dbReference>
<dbReference type="SUPFAM" id="SSF51735">
    <property type="entry name" value="NAD(P)-binding Rossmann-fold domains"/>
    <property type="match status" value="1"/>
</dbReference>
<evidence type="ECO:0000256" key="2">
    <source>
        <dbReference type="ARBA" id="ARBA00006484"/>
    </source>
</evidence>
<dbReference type="PANTHER" id="PTHR42879:SF2">
    <property type="entry name" value="3-OXOACYL-[ACYL-CARRIER-PROTEIN] REDUCTASE FABG"/>
    <property type="match status" value="1"/>
</dbReference>
<dbReference type="PANTHER" id="PTHR42879">
    <property type="entry name" value="3-OXOACYL-(ACYL-CARRIER-PROTEIN) REDUCTASE"/>
    <property type="match status" value="1"/>
</dbReference>
<sequence>MKRVAVVTGGGSGIGSAICQRLGADGYAVAVLDLNGDGAELTAKEIVAAGGQAVGYQLDVSDRTDVDRVLGEVRAELGSVSVLVTSAAVAIQEPFAEISVESWNRIMAINLTGTFNCAQSVLPEMVESGWGRVVFISSSSAQRGGPKMAHYAASKGGVIALTKTLALEYSPLGVTINNISPSSIDTPSVRRKQEAGLVPSNEVMGRHIPVGRMGTGADIAGACAYLCSDDASFVTGQTVSVNGGSYLA</sequence>
<proteinExistence type="inferred from homology"/>
<dbReference type="InterPro" id="IPR020904">
    <property type="entry name" value="Sc_DH/Rdtase_CS"/>
</dbReference>
<keyword evidence="3" id="KW-0964">Secreted</keyword>
<reference evidence="7 8" key="1">
    <citation type="submission" date="2023-10" db="EMBL/GenBank/DDBJ databases">
        <title>Development of a sustainable strategy for remediation of hydrocarbon-contaminated territories based on the waste exchange concept.</title>
        <authorList>
            <person name="Krivoruchko A."/>
        </authorList>
    </citation>
    <scope>NUCLEOTIDE SEQUENCE [LARGE SCALE GENOMIC DNA]</scope>
    <source>
        <strain evidence="7 8">IEGM 1203</strain>
    </source>
</reference>
<comment type="catalytic activity">
    <reaction evidence="5">
        <text>a (3R)-hydroxyacyl-[ACP] + NADP(+) = a 3-oxoacyl-[ACP] + NADPH + H(+)</text>
        <dbReference type="Rhea" id="RHEA:17397"/>
        <dbReference type="Rhea" id="RHEA-COMP:9916"/>
        <dbReference type="Rhea" id="RHEA-COMP:9945"/>
        <dbReference type="ChEBI" id="CHEBI:15378"/>
        <dbReference type="ChEBI" id="CHEBI:57783"/>
        <dbReference type="ChEBI" id="CHEBI:58349"/>
        <dbReference type="ChEBI" id="CHEBI:78776"/>
        <dbReference type="ChEBI" id="CHEBI:78827"/>
        <dbReference type="EC" id="1.1.1.100"/>
    </reaction>
    <physiologicalReaction direction="right-to-left" evidence="5">
        <dbReference type="Rhea" id="RHEA:17399"/>
    </physiologicalReaction>
</comment>
<dbReference type="EMBL" id="JAWLKB010000019">
    <property type="protein sequence ID" value="MDV6270489.1"/>
    <property type="molecule type" value="Genomic_DNA"/>
</dbReference>
<organism evidence="7 8">
    <name type="scientific">Rhodococcus globerulus</name>
    <dbReference type="NCBI Taxonomy" id="33008"/>
    <lineage>
        <taxon>Bacteria</taxon>
        <taxon>Bacillati</taxon>
        <taxon>Actinomycetota</taxon>
        <taxon>Actinomycetes</taxon>
        <taxon>Mycobacteriales</taxon>
        <taxon>Nocardiaceae</taxon>
        <taxon>Rhodococcus</taxon>
    </lineage>
</organism>
<comment type="subcellular location">
    <subcellularLocation>
        <location evidence="1">Secreted</location>
        <location evidence="1">Cell wall</location>
    </subcellularLocation>
</comment>
<dbReference type="InterPro" id="IPR057326">
    <property type="entry name" value="KR_dom"/>
</dbReference>